<evidence type="ECO:0000256" key="1">
    <source>
        <dbReference type="SAM" id="MobiDB-lite"/>
    </source>
</evidence>
<dbReference type="OrthoDB" id="439792at2759"/>
<dbReference type="AlphaFoldDB" id="A0A3P7QIK0"/>
<sequence>MTLSYFPPVQEEEEQEIESEETEAEAVERFTEEITEMVETETGNAEEVLESLTEIRVPHVSVKASDSITRVRFRLVKRIKNLIVNRQALFERVYPLKPLEAERLVSSGFKHLSAFGKWCPHSRVKPTALGPLPGTPLLELGVPKKLPTCAAVYREYVFWFQTPADRKKFTENPLIYLQHQKLPLSHQPLRLAVIGAPKSGKTECKSSTYAGALCFLSFCLLFPNFSGNSSI</sequence>
<organism evidence="2 3">
    <name type="scientific">Dibothriocephalus latus</name>
    <name type="common">Fish tapeworm</name>
    <name type="synonym">Diphyllobothrium latum</name>
    <dbReference type="NCBI Taxonomy" id="60516"/>
    <lineage>
        <taxon>Eukaryota</taxon>
        <taxon>Metazoa</taxon>
        <taxon>Spiralia</taxon>
        <taxon>Lophotrochozoa</taxon>
        <taxon>Platyhelminthes</taxon>
        <taxon>Cestoda</taxon>
        <taxon>Eucestoda</taxon>
        <taxon>Diphyllobothriidea</taxon>
        <taxon>Diphyllobothriidae</taxon>
        <taxon>Dibothriocephalus</taxon>
    </lineage>
</organism>
<dbReference type="EMBL" id="UYRU01080023">
    <property type="protein sequence ID" value="VDN30686.1"/>
    <property type="molecule type" value="Genomic_DNA"/>
</dbReference>
<feature type="region of interest" description="Disordered" evidence="1">
    <location>
        <begin position="1"/>
        <end position="21"/>
    </location>
</feature>
<evidence type="ECO:0000313" key="3">
    <source>
        <dbReference type="Proteomes" id="UP000281553"/>
    </source>
</evidence>
<gene>
    <name evidence="2" type="ORF">DILT_LOCUS15585</name>
</gene>
<dbReference type="Proteomes" id="UP000281553">
    <property type="component" value="Unassembled WGS sequence"/>
</dbReference>
<accession>A0A3P7QIK0</accession>
<keyword evidence="3" id="KW-1185">Reference proteome</keyword>
<name>A0A3P7QIK0_DIBLA</name>
<proteinExistence type="predicted"/>
<feature type="compositionally biased region" description="Acidic residues" evidence="1">
    <location>
        <begin position="10"/>
        <end position="21"/>
    </location>
</feature>
<protein>
    <submittedName>
        <fullName evidence="2">Uncharacterized protein</fullName>
    </submittedName>
</protein>
<evidence type="ECO:0000313" key="2">
    <source>
        <dbReference type="EMBL" id="VDN30686.1"/>
    </source>
</evidence>
<reference evidence="2 3" key="1">
    <citation type="submission" date="2018-11" db="EMBL/GenBank/DDBJ databases">
        <authorList>
            <consortium name="Pathogen Informatics"/>
        </authorList>
    </citation>
    <scope>NUCLEOTIDE SEQUENCE [LARGE SCALE GENOMIC DNA]</scope>
</reference>